<dbReference type="Proteomes" id="UP001143910">
    <property type="component" value="Unassembled WGS sequence"/>
</dbReference>
<gene>
    <name evidence="1" type="ORF">NQ176_g8252</name>
</gene>
<organism evidence="1 2">
    <name type="scientific">Zarea fungicola</name>
    <dbReference type="NCBI Taxonomy" id="93591"/>
    <lineage>
        <taxon>Eukaryota</taxon>
        <taxon>Fungi</taxon>
        <taxon>Dikarya</taxon>
        <taxon>Ascomycota</taxon>
        <taxon>Pezizomycotina</taxon>
        <taxon>Sordariomycetes</taxon>
        <taxon>Hypocreomycetidae</taxon>
        <taxon>Hypocreales</taxon>
        <taxon>Cordycipitaceae</taxon>
        <taxon>Zarea</taxon>
    </lineage>
</organism>
<evidence type="ECO:0000313" key="1">
    <source>
        <dbReference type="EMBL" id="KAJ2970309.1"/>
    </source>
</evidence>
<reference evidence="1" key="1">
    <citation type="submission" date="2022-08" db="EMBL/GenBank/DDBJ databases">
        <title>Genome Sequence of Lecanicillium fungicola.</title>
        <authorList>
            <person name="Buettner E."/>
        </authorList>
    </citation>
    <scope>NUCLEOTIDE SEQUENCE</scope>
    <source>
        <strain evidence="1">Babe33</strain>
    </source>
</reference>
<evidence type="ECO:0000313" key="2">
    <source>
        <dbReference type="Proteomes" id="UP001143910"/>
    </source>
</evidence>
<dbReference type="EMBL" id="JANJQO010001561">
    <property type="protein sequence ID" value="KAJ2970309.1"/>
    <property type="molecule type" value="Genomic_DNA"/>
</dbReference>
<proteinExistence type="predicted"/>
<accession>A0ACC1MUG7</accession>
<comment type="caution">
    <text evidence="1">The sequence shown here is derived from an EMBL/GenBank/DDBJ whole genome shotgun (WGS) entry which is preliminary data.</text>
</comment>
<name>A0ACC1MUG7_9HYPO</name>
<protein>
    <submittedName>
        <fullName evidence="1">Uncharacterized protein</fullName>
    </submittedName>
</protein>
<sequence>MEDEYSQEYKYLTLANSSSIRLLERLPSSTADGQLSFRVRTRDLNEDGPCYHCLSYTWGNPFAHGNGFSDHFQEVAPSYAPETCIPIVLDGAVFYVHKNLHDALVTIPATAYADDLNRHTRDQGQTYFHYIGAQGRAEQVAFYVARGADVNLFDDNGRTALHLAALGGHYECVEALCKVGCLRSAKDVDGKTAEDLAREKCGGYESFNKTRHEKVVAVFQALAESVDPLVNTVEREPDGAERLIWVDAVCINQRDVEEKSIQVGMMDRIYQNSVYVVAWLGPPDEHTDLGLKTANTLITHLDEFCTSYISPWLGLDRDKYADAGVPHLPPTDWASLASIYQRQWFRRAWIIQEAILSPILLVYIGSRLVPWFDLGMLAQALRRQEAKLGSSISTRFEPTSGPGIAVEWNMAEMFQWRTNMSMTQRGSHAEAAGYEKLFALAELVGCFWTFRATDPKDKIFSVYGLINKFAGGSSGQLRHVTDYSRSVASVYTSATRQIMNEQGSLEILSHSLFSKNPVVDLPCWVPDYSAPAVNPIPKIFSASQGLELELPRLQTEKGNDDDPRLRLEGLRLGALTAVSGRQGTRPMEKFIFEPKWFEMVLALKDLPEGQMRPPLAELLWRTLCMDLSYGGFFSATDNGTKAPDEYRDQFTSFVLLMILALADRKVLEKNGIDPANSAATLSMFDASYDPFQEELASTLQNLDAIIARDLKTDAAEAIPSFMPPSELVVKFWNDIRCTMVRCTPVDEDGGPFDFTVPPQVLAGEKRCVGTGYVCTDSRMFRRCFNFSSAYSVAFGYRQLITLDELYLGVGPVSAQVGDEVWVLPGLTCPVVLRQATGEEKTFSFIGCCYLYGLMHGQAVEGAREKGIDSMEIELI</sequence>
<keyword evidence="2" id="KW-1185">Reference proteome</keyword>